<keyword evidence="2" id="KW-0812">Transmembrane</keyword>
<sequence length="564" mass="61323">MLISSMIYPVDANAMHSFLVTTVAAVIFQALGAASVIVPSTSCYVLDNSSYIHDFSSWIGHHFEYEGNENADLALRFCKDVEARSQMGYVDFGRFDRFNYFAASSGHANFVQEYYNGDLVKCEEGFDKLGRTSQVNIICGDCPNGQCKGGGCICNVAYESTCRVLVDLAMQCEKAGLRVFEGFTVGFNPRSWEIVYNGMTQVGYEKAYNEFSFTTEQMHLTLYMTAVASLSGLVRKPTIKISPEEGLEVKLSGSGANGSPPTTLSPTTILVDWRCEKARDILYEVEFTIPIENYDPIQFTLAKSCEHRQIEGGESTRGWAIFGIISCVFIVGFTLFCCGGFIYKTRMESQRGLDALPGMSIISACLETVSGGGHNYARPGDANSPFVNQASWERGEGKIGGRIEGGGRNGFRGNMDVGGSKWLGGRENIDGGGCKGLGGSIDGGLSRIGGKIEESVTSLSTNPDAFVESLSVVCFLGTAGGNFGIPRRGDRNAYSYCGNGIYERTIGFWGDFHAALNFATVMEAPVIFFYRNNGWAISTPVMDQFRREDIAVGGGGKRIGENRE</sequence>
<evidence type="ECO:0000259" key="3">
    <source>
        <dbReference type="Pfam" id="PF00676"/>
    </source>
</evidence>
<reference evidence="4" key="1">
    <citation type="submission" date="2023-05" db="EMBL/GenBank/DDBJ databases">
        <authorList>
            <person name="Huff M."/>
        </authorList>
    </citation>
    <scope>NUCLEOTIDE SEQUENCE</scope>
</reference>
<dbReference type="EMBL" id="OU503041">
    <property type="protein sequence ID" value="CAI9763540.1"/>
    <property type="molecule type" value="Genomic_DNA"/>
</dbReference>
<feature type="domain" description="Dehydrogenase E1 component" evidence="3">
    <location>
        <begin position="510"/>
        <end position="556"/>
    </location>
</feature>
<evidence type="ECO:0000313" key="5">
    <source>
        <dbReference type="Proteomes" id="UP000834106"/>
    </source>
</evidence>
<protein>
    <recommendedName>
        <fullName evidence="3">Dehydrogenase E1 component domain-containing protein</fullName>
    </recommendedName>
</protein>
<dbReference type="Pfam" id="PF00676">
    <property type="entry name" value="E1_dh"/>
    <property type="match status" value="1"/>
</dbReference>
<keyword evidence="1" id="KW-0560">Oxidoreductase</keyword>
<dbReference type="PANTHER" id="PTHR35752">
    <property type="entry name" value="G-PROTEIN COUPLED RECEPTOR"/>
    <property type="match status" value="1"/>
</dbReference>
<evidence type="ECO:0000256" key="1">
    <source>
        <dbReference type="ARBA" id="ARBA00023002"/>
    </source>
</evidence>
<dbReference type="GO" id="GO:0016624">
    <property type="term" value="F:oxidoreductase activity, acting on the aldehyde or oxo group of donors, disulfide as acceptor"/>
    <property type="evidence" value="ECO:0007669"/>
    <property type="project" value="InterPro"/>
</dbReference>
<accession>A0AAD2DU76</accession>
<evidence type="ECO:0000313" key="4">
    <source>
        <dbReference type="EMBL" id="CAI9763540.1"/>
    </source>
</evidence>
<dbReference type="InterPro" id="IPR029061">
    <property type="entry name" value="THDP-binding"/>
</dbReference>
<dbReference type="InterPro" id="IPR001017">
    <property type="entry name" value="DH_E1"/>
</dbReference>
<name>A0AAD2DU76_9LAMI</name>
<keyword evidence="2" id="KW-1133">Transmembrane helix</keyword>
<gene>
    <name evidence="4" type="ORF">FPE_LOCUS10970</name>
</gene>
<dbReference type="Proteomes" id="UP000834106">
    <property type="component" value="Chromosome 6"/>
</dbReference>
<organism evidence="4 5">
    <name type="scientific">Fraxinus pennsylvanica</name>
    <dbReference type="NCBI Taxonomy" id="56036"/>
    <lineage>
        <taxon>Eukaryota</taxon>
        <taxon>Viridiplantae</taxon>
        <taxon>Streptophyta</taxon>
        <taxon>Embryophyta</taxon>
        <taxon>Tracheophyta</taxon>
        <taxon>Spermatophyta</taxon>
        <taxon>Magnoliopsida</taxon>
        <taxon>eudicotyledons</taxon>
        <taxon>Gunneridae</taxon>
        <taxon>Pentapetalae</taxon>
        <taxon>asterids</taxon>
        <taxon>lamiids</taxon>
        <taxon>Lamiales</taxon>
        <taxon>Oleaceae</taxon>
        <taxon>Oleeae</taxon>
        <taxon>Fraxinus</taxon>
    </lineage>
</organism>
<keyword evidence="5" id="KW-1185">Reference proteome</keyword>
<evidence type="ECO:0000256" key="2">
    <source>
        <dbReference type="SAM" id="Phobius"/>
    </source>
</evidence>
<dbReference type="Gene3D" id="3.40.50.970">
    <property type="match status" value="1"/>
</dbReference>
<dbReference type="PANTHER" id="PTHR35752:SF1">
    <property type="entry name" value="G-PROTEIN COUPLED RECEPTOR"/>
    <property type="match status" value="1"/>
</dbReference>
<dbReference type="SUPFAM" id="SSF52518">
    <property type="entry name" value="Thiamin diphosphate-binding fold (THDP-binding)"/>
    <property type="match status" value="1"/>
</dbReference>
<feature type="transmembrane region" description="Helical" evidence="2">
    <location>
        <begin position="319"/>
        <end position="343"/>
    </location>
</feature>
<proteinExistence type="predicted"/>
<dbReference type="AlphaFoldDB" id="A0AAD2DU76"/>
<keyword evidence="2" id="KW-0472">Membrane</keyword>